<proteinExistence type="predicted"/>
<protein>
    <submittedName>
        <fullName evidence="3">Uncharacterized protein</fullName>
    </submittedName>
</protein>
<reference evidence="3 4" key="1">
    <citation type="journal article" date="2019" name="Commun. Biol.">
        <title>The bagworm genome reveals a unique fibroin gene that provides high tensile strength.</title>
        <authorList>
            <person name="Kono N."/>
            <person name="Nakamura H."/>
            <person name="Ohtoshi R."/>
            <person name="Tomita M."/>
            <person name="Numata K."/>
            <person name="Arakawa K."/>
        </authorList>
    </citation>
    <scope>NUCLEOTIDE SEQUENCE [LARGE SCALE GENOMIC DNA]</scope>
</reference>
<dbReference type="AlphaFoldDB" id="A0A4C1VY27"/>
<keyword evidence="2" id="KW-0732">Signal</keyword>
<organism evidence="3 4">
    <name type="scientific">Eumeta variegata</name>
    <name type="common">Bagworm moth</name>
    <name type="synonym">Eumeta japonica</name>
    <dbReference type="NCBI Taxonomy" id="151549"/>
    <lineage>
        <taxon>Eukaryota</taxon>
        <taxon>Metazoa</taxon>
        <taxon>Ecdysozoa</taxon>
        <taxon>Arthropoda</taxon>
        <taxon>Hexapoda</taxon>
        <taxon>Insecta</taxon>
        <taxon>Pterygota</taxon>
        <taxon>Neoptera</taxon>
        <taxon>Endopterygota</taxon>
        <taxon>Lepidoptera</taxon>
        <taxon>Glossata</taxon>
        <taxon>Ditrysia</taxon>
        <taxon>Tineoidea</taxon>
        <taxon>Psychidae</taxon>
        <taxon>Oiketicinae</taxon>
        <taxon>Eumeta</taxon>
    </lineage>
</organism>
<evidence type="ECO:0000256" key="1">
    <source>
        <dbReference type="SAM" id="MobiDB-lite"/>
    </source>
</evidence>
<comment type="caution">
    <text evidence="3">The sequence shown here is derived from an EMBL/GenBank/DDBJ whole genome shotgun (WGS) entry which is preliminary data.</text>
</comment>
<evidence type="ECO:0000313" key="4">
    <source>
        <dbReference type="Proteomes" id="UP000299102"/>
    </source>
</evidence>
<evidence type="ECO:0000313" key="3">
    <source>
        <dbReference type="EMBL" id="GBP43159.1"/>
    </source>
</evidence>
<keyword evidence="4" id="KW-1185">Reference proteome</keyword>
<dbReference type="EMBL" id="BGZK01000431">
    <property type="protein sequence ID" value="GBP43159.1"/>
    <property type="molecule type" value="Genomic_DNA"/>
</dbReference>
<feature type="region of interest" description="Disordered" evidence="1">
    <location>
        <begin position="43"/>
        <end position="66"/>
    </location>
</feature>
<feature type="signal peptide" evidence="2">
    <location>
        <begin position="1"/>
        <end position="22"/>
    </location>
</feature>
<sequence length="168" mass="18919">MAGRHVCRINVIILSTFHCRCAISAQPEGRNRRDSYHTITKRHRGTGLEHRNAPSPRLLNRGARSNGIKPYNVSGLKQKKKVLQCLESLHLVCPTQPSPLYGAVRQIYEAPRAASASPIRRRVRKEIGRSPRVKKESCTLSSLPAEWPRPPPPARWGRARKNTTLPNP</sequence>
<feature type="chain" id="PRO_5020032155" evidence="2">
    <location>
        <begin position="23"/>
        <end position="168"/>
    </location>
</feature>
<evidence type="ECO:0000256" key="2">
    <source>
        <dbReference type="SAM" id="SignalP"/>
    </source>
</evidence>
<feature type="region of interest" description="Disordered" evidence="1">
    <location>
        <begin position="114"/>
        <end position="168"/>
    </location>
</feature>
<gene>
    <name evidence="3" type="ORF">EVAR_26834_1</name>
</gene>
<dbReference type="Proteomes" id="UP000299102">
    <property type="component" value="Unassembled WGS sequence"/>
</dbReference>
<feature type="compositionally biased region" description="Basic and acidic residues" evidence="1">
    <location>
        <begin position="125"/>
        <end position="137"/>
    </location>
</feature>
<name>A0A4C1VY27_EUMVA</name>
<accession>A0A4C1VY27</accession>